<comment type="caution">
    <text evidence="4">The sequence shown here is derived from an EMBL/GenBank/DDBJ whole genome shotgun (WGS) entry which is preliminary data.</text>
</comment>
<dbReference type="InterPro" id="IPR000182">
    <property type="entry name" value="GNAT_dom"/>
</dbReference>
<dbReference type="GO" id="GO:0016746">
    <property type="term" value="F:acyltransferase activity"/>
    <property type="evidence" value="ECO:0007669"/>
    <property type="project" value="UniProtKB-KW"/>
</dbReference>
<evidence type="ECO:0000256" key="1">
    <source>
        <dbReference type="ARBA" id="ARBA00022679"/>
    </source>
</evidence>
<protein>
    <submittedName>
        <fullName evidence="4">GNAT family N-acetyltransferase</fullName>
        <ecNumber evidence="4">2.3.-.-</ecNumber>
    </submittedName>
</protein>
<keyword evidence="1 4" id="KW-0808">Transferase</keyword>
<dbReference type="Gene3D" id="3.40.630.30">
    <property type="match status" value="1"/>
</dbReference>
<feature type="domain" description="N-acetyltransferase" evidence="3">
    <location>
        <begin position="28"/>
        <end position="180"/>
    </location>
</feature>
<keyword evidence="5" id="KW-1185">Reference proteome</keyword>
<dbReference type="CDD" id="cd04301">
    <property type="entry name" value="NAT_SF"/>
    <property type="match status" value="1"/>
</dbReference>
<evidence type="ECO:0000313" key="5">
    <source>
        <dbReference type="Proteomes" id="UP001597510"/>
    </source>
</evidence>
<name>A0ABW5J9I5_9BACT</name>
<reference evidence="5" key="1">
    <citation type="journal article" date="2019" name="Int. J. Syst. Evol. Microbiol.">
        <title>The Global Catalogue of Microorganisms (GCM) 10K type strain sequencing project: providing services to taxonomists for standard genome sequencing and annotation.</title>
        <authorList>
            <consortium name="The Broad Institute Genomics Platform"/>
            <consortium name="The Broad Institute Genome Sequencing Center for Infectious Disease"/>
            <person name="Wu L."/>
            <person name="Ma J."/>
        </authorList>
    </citation>
    <scope>NUCLEOTIDE SEQUENCE [LARGE SCALE GENOMIC DNA]</scope>
    <source>
        <strain evidence="5">KCTC 52344</strain>
    </source>
</reference>
<evidence type="ECO:0000313" key="4">
    <source>
        <dbReference type="EMBL" id="MFD2522234.1"/>
    </source>
</evidence>
<dbReference type="InterPro" id="IPR050680">
    <property type="entry name" value="YpeA/RimI_acetyltransf"/>
</dbReference>
<accession>A0ABW5J9I5</accession>
<dbReference type="Proteomes" id="UP001597510">
    <property type="component" value="Unassembled WGS sequence"/>
</dbReference>
<evidence type="ECO:0000259" key="3">
    <source>
        <dbReference type="PROSITE" id="PS51186"/>
    </source>
</evidence>
<proteinExistence type="predicted"/>
<dbReference type="PANTHER" id="PTHR43420">
    <property type="entry name" value="ACETYLTRANSFERASE"/>
    <property type="match status" value="1"/>
</dbReference>
<dbReference type="InterPro" id="IPR016181">
    <property type="entry name" value="Acyl_CoA_acyltransferase"/>
</dbReference>
<dbReference type="Pfam" id="PF00583">
    <property type="entry name" value="Acetyltransf_1"/>
    <property type="match status" value="1"/>
</dbReference>
<dbReference type="EMBL" id="JBHULC010000015">
    <property type="protein sequence ID" value="MFD2522234.1"/>
    <property type="molecule type" value="Genomic_DNA"/>
</dbReference>
<gene>
    <name evidence="4" type="ORF">ACFSR2_15140</name>
</gene>
<dbReference type="PROSITE" id="PS51186">
    <property type="entry name" value="GNAT"/>
    <property type="match status" value="1"/>
</dbReference>
<dbReference type="EC" id="2.3.-.-" evidence="4"/>
<organism evidence="4 5">
    <name type="scientific">Emticicia soli</name>
    <dbReference type="NCBI Taxonomy" id="2027878"/>
    <lineage>
        <taxon>Bacteria</taxon>
        <taxon>Pseudomonadati</taxon>
        <taxon>Bacteroidota</taxon>
        <taxon>Cytophagia</taxon>
        <taxon>Cytophagales</taxon>
        <taxon>Leadbetterellaceae</taxon>
        <taxon>Emticicia</taxon>
    </lineage>
</organism>
<sequence>MYIKPLTRVKNNPTINWGHNGYTTSHIFEIKTIETESGFSFMMEKVEKSYYKTWHINEDDIADLNAIIYTEYSFGAYENDELIAWAICDYRNWNNTIYIDNFLIAEKYRNKGIGKQLIQAIKNKAKECACRVVELETQNTNVPAIEFYLKQGFKITGINQKLYDGENAEEVAIFMSFDIQP</sequence>
<keyword evidence="2 4" id="KW-0012">Acyltransferase</keyword>
<dbReference type="RefSeq" id="WP_340240808.1">
    <property type="nucleotide sequence ID" value="NZ_JBBEWC010000026.1"/>
</dbReference>
<dbReference type="SUPFAM" id="SSF55729">
    <property type="entry name" value="Acyl-CoA N-acyltransferases (Nat)"/>
    <property type="match status" value="1"/>
</dbReference>
<evidence type="ECO:0000256" key="2">
    <source>
        <dbReference type="ARBA" id="ARBA00023315"/>
    </source>
</evidence>